<dbReference type="OrthoDB" id="28335at2759"/>
<dbReference type="CDD" id="cd08048">
    <property type="entry name" value="HFD_TAF11"/>
    <property type="match status" value="1"/>
</dbReference>
<reference evidence="9 10" key="1">
    <citation type="journal article" date="2015" name="Environ. Microbiol.">
        <title>Genome analyses suggest the presence of polyploidy and recent human-driven expansions in eight global populations of the honeybee pathogen Nosema ceranae.</title>
        <authorList>
            <person name="Pelin A."/>
            <person name="Selman M."/>
            <person name="Aris-Brosou S."/>
            <person name="Farinelli L."/>
            <person name="Corradi N."/>
        </authorList>
    </citation>
    <scope>NUCLEOTIDE SEQUENCE [LARGE SCALE GENOMIC DNA]</scope>
    <source>
        <strain evidence="9 10">PA08 1199</strain>
    </source>
</reference>
<accession>A0A0F9WFN5</accession>
<dbReference type="InterPro" id="IPR045127">
    <property type="entry name" value="TAF11-like"/>
</dbReference>
<evidence type="ECO:0000256" key="4">
    <source>
        <dbReference type="ARBA" id="ARBA00023163"/>
    </source>
</evidence>
<dbReference type="VEuPathDB" id="MicrosporidiaDB:G9O61_00g015660"/>
<evidence type="ECO:0000256" key="5">
    <source>
        <dbReference type="ARBA" id="ARBA00023242"/>
    </source>
</evidence>
<evidence type="ECO:0000313" key="9">
    <source>
        <dbReference type="EMBL" id="KKO75535.1"/>
    </source>
</evidence>
<dbReference type="VEuPathDB" id="MicrosporidiaDB:AAJ76_1800023094"/>
<gene>
    <name evidence="9" type="ORF">AAJ76_1800023094</name>
</gene>
<dbReference type="OMA" id="LNQACNP"/>
<dbReference type="GO" id="GO:0005669">
    <property type="term" value="C:transcription factor TFIID complex"/>
    <property type="evidence" value="ECO:0007669"/>
    <property type="project" value="InterPro"/>
</dbReference>
<evidence type="ECO:0000313" key="10">
    <source>
        <dbReference type="Proteomes" id="UP000034350"/>
    </source>
</evidence>
<keyword evidence="5" id="KW-0539">Nucleus</keyword>
<comment type="caution">
    <text evidence="9">The sequence shown here is derived from an EMBL/GenBank/DDBJ whole genome shotgun (WGS) entry which is preliminary data.</text>
</comment>
<evidence type="ECO:0000256" key="6">
    <source>
        <dbReference type="ARBA" id="ARBA00072882"/>
    </source>
</evidence>
<feature type="compositionally biased region" description="Basic and acidic residues" evidence="7">
    <location>
        <begin position="1"/>
        <end position="16"/>
    </location>
</feature>
<dbReference type="GeneID" id="36319189"/>
<evidence type="ECO:0000259" key="8">
    <source>
        <dbReference type="Pfam" id="PF04719"/>
    </source>
</evidence>
<dbReference type="FunFam" id="1.10.20.10:FF:000061">
    <property type="entry name" value="TFIID subunit"/>
    <property type="match status" value="1"/>
</dbReference>
<sequence length="149" mass="17161">MKEEQEDLPNDKKSQKEINNSDEDSEALDLNSSDSECFKEDFRKYQGAIDDLSEEDLHRYETFRRSNFPKNVVKKFIASVIGQAVNPNMVIAVSGLAKIYVGEMVELAKQVQEEKNNNGPLLPSHIHEAHRRMYGKLPHTTVFKRPPWD</sequence>
<organism evidence="9 10">
    <name type="scientific">Vairimorpha ceranae</name>
    <dbReference type="NCBI Taxonomy" id="40302"/>
    <lineage>
        <taxon>Eukaryota</taxon>
        <taxon>Fungi</taxon>
        <taxon>Fungi incertae sedis</taxon>
        <taxon>Microsporidia</taxon>
        <taxon>Nosematidae</taxon>
        <taxon>Vairimorpha</taxon>
    </lineage>
</organism>
<dbReference type="GO" id="GO:0046982">
    <property type="term" value="F:protein heterodimerization activity"/>
    <property type="evidence" value="ECO:0007669"/>
    <property type="project" value="InterPro"/>
</dbReference>
<evidence type="ECO:0000256" key="3">
    <source>
        <dbReference type="ARBA" id="ARBA00023015"/>
    </source>
</evidence>
<dbReference type="VEuPathDB" id="MicrosporidiaDB:NCER_101878"/>
<keyword evidence="3" id="KW-0805">Transcription regulation</keyword>
<proteinExistence type="inferred from homology"/>
<dbReference type="VEuPathDB" id="MicrosporidiaDB:G9O61_00g022550"/>
<keyword evidence="4" id="KW-0804">Transcription</keyword>
<dbReference type="PANTHER" id="PTHR13218:SF8">
    <property type="entry name" value="TRANSCRIPTION INITIATION FACTOR TFIID SUBUNIT 11"/>
    <property type="match status" value="1"/>
</dbReference>
<dbReference type="InterPro" id="IPR006809">
    <property type="entry name" value="TAFII28_dom"/>
</dbReference>
<keyword evidence="10" id="KW-1185">Reference proteome</keyword>
<dbReference type="GO" id="GO:0003743">
    <property type="term" value="F:translation initiation factor activity"/>
    <property type="evidence" value="ECO:0007669"/>
    <property type="project" value="UniProtKB-KW"/>
</dbReference>
<dbReference type="Gene3D" id="1.10.20.10">
    <property type="entry name" value="Histone, subunit A"/>
    <property type="match status" value="1"/>
</dbReference>
<evidence type="ECO:0000256" key="7">
    <source>
        <dbReference type="SAM" id="MobiDB-lite"/>
    </source>
</evidence>
<dbReference type="AlphaFoldDB" id="A0A0F9WFN5"/>
<feature type="domain" description="TAFII28-like protein" evidence="8">
    <location>
        <begin position="49"/>
        <end position="132"/>
    </location>
</feature>
<evidence type="ECO:0000256" key="1">
    <source>
        <dbReference type="ARBA" id="ARBA00004123"/>
    </source>
</evidence>
<comment type="similarity">
    <text evidence="2">Belongs to the TAF11 family.</text>
</comment>
<dbReference type="RefSeq" id="XP_024331277.1">
    <property type="nucleotide sequence ID" value="XM_024474274.1"/>
</dbReference>
<dbReference type="InterPro" id="IPR009072">
    <property type="entry name" value="Histone-fold"/>
</dbReference>
<evidence type="ECO:0000256" key="2">
    <source>
        <dbReference type="ARBA" id="ARBA00009788"/>
    </source>
</evidence>
<keyword evidence="9" id="KW-0648">Protein biosynthesis</keyword>
<feature type="region of interest" description="Disordered" evidence="7">
    <location>
        <begin position="1"/>
        <end position="33"/>
    </location>
</feature>
<dbReference type="GO" id="GO:0016251">
    <property type="term" value="F:RNA polymerase II general transcription initiation factor activity"/>
    <property type="evidence" value="ECO:0007669"/>
    <property type="project" value="TreeGrafter"/>
</dbReference>
<dbReference type="GO" id="GO:0051123">
    <property type="term" value="P:RNA polymerase II preinitiation complex assembly"/>
    <property type="evidence" value="ECO:0007669"/>
    <property type="project" value="InterPro"/>
</dbReference>
<name>A0A0F9WFN5_9MICR</name>
<protein>
    <recommendedName>
        <fullName evidence="6">Transcription initiation factor TFIID subunit 11</fullName>
    </recommendedName>
</protein>
<dbReference type="EMBL" id="JPQZ01000018">
    <property type="protein sequence ID" value="KKO75535.1"/>
    <property type="molecule type" value="Genomic_DNA"/>
</dbReference>
<dbReference type="Pfam" id="PF04719">
    <property type="entry name" value="TAFII28"/>
    <property type="match status" value="1"/>
</dbReference>
<dbReference type="PANTHER" id="PTHR13218">
    <property type="entry name" value="TRANSCRIPTION INITIATION FACTOR TFIID SUBUNIT 11-RELATED"/>
    <property type="match status" value="1"/>
</dbReference>
<dbReference type="SUPFAM" id="SSF47113">
    <property type="entry name" value="Histone-fold"/>
    <property type="match status" value="1"/>
</dbReference>
<keyword evidence="9" id="KW-0396">Initiation factor</keyword>
<comment type="subcellular location">
    <subcellularLocation>
        <location evidence="1">Nucleus</location>
    </subcellularLocation>
</comment>
<dbReference type="Proteomes" id="UP000034350">
    <property type="component" value="Unassembled WGS sequence"/>
</dbReference>